<proteinExistence type="predicted"/>
<gene>
    <name evidence="2" type="ORF">TWF730_000898</name>
</gene>
<feature type="compositionally biased region" description="Polar residues" evidence="1">
    <location>
        <begin position="131"/>
        <end position="141"/>
    </location>
</feature>
<reference evidence="2 3" key="1">
    <citation type="submission" date="2019-10" db="EMBL/GenBank/DDBJ databases">
        <authorList>
            <person name="Palmer J.M."/>
        </authorList>
    </citation>
    <scope>NUCLEOTIDE SEQUENCE [LARGE SCALE GENOMIC DNA]</scope>
    <source>
        <strain evidence="2 3">TWF730</strain>
    </source>
</reference>
<feature type="compositionally biased region" description="Polar residues" evidence="1">
    <location>
        <begin position="280"/>
        <end position="296"/>
    </location>
</feature>
<organism evidence="2 3">
    <name type="scientific">Orbilia blumenaviensis</name>
    <dbReference type="NCBI Taxonomy" id="1796055"/>
    <lineage>
        <taxon>Eukaryota</taxon>
        <taxon>Fungi</taxon>
        <taxon>Dikarya</taxon>
        <taxon>Ascomycota</taxon>
        <taxon>Pezizomycotina</taxon>
        <taxon>Orbiliomycetes</taxon>
        <taxon>Orbiliales</taxon>
        <taxon>Orbiliaceae</taxon>
        <taxon>Orbilia</taxon>
    </lineage>
</organism>
<protein>
    <submittedName>
        <fullName evidence="2">Uncharacterized protein</fullName>
    </submittedName>
</protein>
<feature type="compositionally biased region" description="Pro residues" evidence="1">
    <location>
        <begin position="92"/>
        <end position="101"/>
    </location>
</feature>
<keyword evidence="3" id="KW-1185">Reference proteome</keyword>
<dbReference type="EMBL" id="JAVHNS010000001">
    <property type="protein sequence ID" value="KAK6363466.1"/>
    <property type="molecule type" value="Genomic_DNA"/>
</dbReference>
<accession>A0AAV9VMY9</accession>
<dbReference type="Proteomes" id="UP001373714">
    <property type="component" value="Unassembled WGS sequence"/>
</dbReference>
<feature type="region of interest" description="Disordered" evidence="1">
    <location>
        <begin position="59"/>
        <end position="143"/>
    </location>
</feature>
<name>A0AAV9VMY9_9PEZI</name>
<evidence type="ECO:0000313" key="2">
    <source>
        <dbReference type="EMBL" id="KAK6363466.1"/>
    </source>
</evidence>
<feature type="region of interest" description="Disordered" evidence="1">
    <location>
        <begin position="241"/>
        <end position="261"/>
    </location>
</feature>
<feature type="compositionally biased region" description="Polar residues" evidence="1">
    <location>
        <begin position="303"/>
        <end position="324"/>
    </location>
</feature>
<dbReference type="AlphaFoldDB" id="A0AAV9VMY9"/>
<comment type="caution">
    <text evidence="2">The sequence shown here is derived from an EMBL/GenBank/DDBJ whole genome shotgun (WGS) entry which is preliminary data.</text>
</comment>
<evidence type="ECO:0000256" key="1">
    <source>
        <dbReference type="SAM" id="MobiDB-lite"/>
    </source>
</evidence>
<sequence>MELRLIIPASPVPGHYQIKTAYPALPNPRHRSKEIVSSISKPEYQTVPYDRLEITIRERTSSSRKHRHHQPQGISLAASKSTPNLGRSPECIPRPPPPPPLQLIQSERCRQHPSPYANSDASKVRSAINPPWSNRSSSVSKISPLAPGKDQLFVLPPFQEHGSGLAIEFGPMETGAPPLGQHDGSPLGPNPRLSSHTMVYELEDTSKGRLQSPVNQLSPVSLLEKPLPLLPLEKKMHRAESYPPLSKLRKQNPSSQEFDPRCLSFRSDRKLSMTGYGTSQACLHKSSAQSTHPTVSRTRESRPTTGHSKISFRQLQPDSQTFHPQHQMERKQSRNKKKQQKPFEIHLGKLHLVIGSTRQELTDSKRNASRYSDFEASKPHYQDSRGQIQHIQKLHGKDGFF</sequence>
<evidence type="ECO:0000313" key="3">
    <source>
        <dbReference type="Proteomes" id="UP001373714"/>
    </source>
</evidence>
<feature type="region of interest" description="Disordered" evidence="1">
    <location>
        <begin position="280"/>
        <end position="345"/>
    </location>
</feature>